<dbReference type="Gene3D" id="3.40.50.880">
    <property type="match status" value="1"/>
</dbReference>
<reference evidence="2 3" key="1">
    <citation type="journal article" date="2016" name="Genome Announc.">
        <title>Complete genome sequence of the hyperthermophilic and piezophilic archaeon Thermococcus barophilus Ch5, capable of growth at the expense of hydrogenogenesis from carbon monoxide and formate.</title>
        <authorList>
            <person name="Oger P."/>
            <person name="Sokolova T.G."/>
            <person name="Kozhevnikova D.A."/>
            <person name="Taranov E.A."/>
            <person name="Vannier P."/>
            <person name="Lee H.S."/>
            <person name="Kwon K.K."/>
            <person name="Kang S.G."/>
            <person name="Lee J.H."/>
            <person name="Bonch-Osmolovskaya E.A."/>
            <person name="Lebedinsky A.V."/>
        </authorList>
    </citation>
    <scope>NUCLEOTIDE SEQUENCE [LARGE SCALE GENOMIC DNA]</scope>
    <source>
        <strain evidence="3">Ch5</strain>
    </source>
</reference>
<name>A0A0S1X986_THEBA</name>
<dbReference type="InterPro" id="IPR029062">
    <property type="entry name" value="Class_I_gatase-like"/>
</dbReference>
<dbReference type="EMBL" id="CP013050">
    <property type="protein sequence ID" value="ALM74357.1"/>
    <property type="molecule type" value="Genomic_DNA"/>
</dbReference>
<organism evidence="2 3">
    <name type="scientific">Thermococcus barophilus</name>
    <dbReference type="NCBI Taxonomy" id="55802"/>
    <lineage>
        <taxon>Archaea</taxon>
        <taxon>Methanobacteriati</taxon>
        <taxon>Methanobacteriota</taxon>
        <taxon>Thermococci</taxon>
        <taxon>Thermococcales</taxon>
        <taxon>Thermococcaceae</taxon>
        <taxon>Thermococcus</taxon>
    </lineage>
</organism>
<sequence length="276" mass="31009">MINDVLPLLNSTLEQIKAMIQQQQNATGGNETTVQNVTVTVPKLVKVLIDSGHNQYYNDEKMSSLINKIEEELGWKVEINRGTLTSEKLQGYNILIITNPRTDITDEEAQAIKEFVKNGGGLLILGDWYKYVNTKSLNRVVEEFGIKFNKDELMDPERNTGRPYFPLVGEFNFNHEATKFLNETSELYYNGDTLDVSGDVVWLIRGYDSSYAVDQTGKVTKEKGSKPIVAAAVEVGEGRIVAYGSSKAISDDYYGRYITTNWPFIKGVLLWLAGEI</sequence>
<dbReference type="AlphaFoldDB" id="A0A0S1X986"/>
<dbReference type="PANTHER" id="PTHR12969">
    <property type="entry name" value="NGD5/OSM-6/IFT52"/>
    <property type="match status" value="1"/>
</dbReference>
<dbReference type="SUPFAM" id="SSF52317">
    <property type="entry name" value="Class I glutamine amidotransferase-like"/>
    <property type="match status" value="1"/>
</dbReference>
<evidence type="ECO:0000313" key="2">
    <source>
        <dbReference type="EMBL" id="ALM74357.1"/>
    </source>
</evidence>
<dbReference type="PANTHER" id="PTHR12969:SF7">
    <property type="entry name" value="INTRAFLAGELLAR TRANSPORT PROTEIN 52 HOMOLOG"/>
    <property type="match status" value="1"/>
</dbReference>
<evidence type="ECO:0000259" key="1">
    <source>
        <dbReference type="Pfam" id="PF23355"/>
    </source>
</evidence>
<dbReference type="InterPro" id="IPR039975">
    <property type="entry name" value="IFT52"/>
</dbReference>
<dbReference type="Pfam" id="PF23355">
    <property type="entry name" value="IFT52_GIFT"/>
    <property type="match status" value="1"/>
</dbReference>
<accession>A0A0S1X986</accession>
<dbReference type="STRING" id="55802.TBCH5v1_0384"/>
<dbReference type="PATRIC" id="fig|55802.8.peg.377"/>
<dbReference type="Proteomes" id="UP000066042">
    <property type="component" value="Chromosome"/>
</dbReference>
<evidence type="ECO:0000313" key="3">
    <source>
        <dbReference type="Proteomes" id="UP000066042"/>
    </source>
</evidence>
<dbReference type="InterPro" id="IPR055458">
    <property type="entry name" value="IFT52_GIFT"/>
</dbReference>
<proteinExistence type="predicted"/>
<gene>
    <name evidence="2" type="ORF">TBCH5v1_0384</name>
</gene>
<feature type="domain" description="IFT52 GIFT" evidence="1">
    <location>
        <begin position="53"/>
        <end position="153"/>
    </location>
</feature>
<protein>
    <recommendedName>
        <fullName evidence="1">IFT52 GIFT domain-containing protein</fullName>
    </recommendedName>
</protein>